<organism evidence="4 5">
    <name type="scientific">Dietzia timorensis</name>
    <dbReference type="NCBI Taxonomy" id="499555"/>
    <lineage>
        <taxon>Bacteria</taxon>
        <taxon>Bacillati</taxon>
        <taxon>Actinomycetota</taxon>
        <taxon>Actinomycetes</taxon>
        <taxon>Mycobacteriales</taxon>
        <taxon>Dietziaceae</taxon>
        <taxon>Dietzia</taxon>
    </lineage>
</organism>
<reference evidence="4" key="1">
    <citation type="journal article" date="2021" name="PeerJ">
        <title>Extensive microbial diversity within the chicken gut microbiome revealed by metagenomics and culture.</title>
        <authorList>
            <person name="Gilroy R."/>
            <person name="Ravi A."/>
            <person name="Getino M."/>
            <person name="Pursley I."/>
            <person name="Horton D.L."/>
            <person name="Alikhan N.F."/>
            <person name="Baker D."/>
            <person name="Gharbi K."/>
            <person name="Hall N."/>
            <person name="Watson M."/>
            <person name="Adriaenssens E.M."/>
            <person name="Foster-Nyarko E."/>
            <person name="Jarju S."/>
            <person name="Secka A."/>
            <person name="Antonio M."/>
            <person name="Oren A."/>
            <person name="Chaudhuri R.R."/>
            <person name="La Ragione R."/>
            <person name="Hildebrand F."/>
            <person name="Pallen M.J."/>
        </authorList>
    </citation>
    <scope>NUCLEOTIDE SEQUENCE</scope>
    <source>
        <strain evidence="4">ChiGjej1B1-18357</strain>
    </source>
</reference>
<evidence type="ECO:0000313" key="5">
    <source>
        <dbReference type="Proteomes" id="UP000776650"/>
    </source>
</evidence>
<comment type="caution">
    <text evidence="4">The sequence shown here is derived from an EMBL/GenBank/DDBJ whole genome shotgun (WGS) entry which is preliminary data.</text>
</comment>
<sequence>MSSTSDTSSVALPPMRFDLWGTADEAKPLSDSIKKLLSQAMGVDTNKDNTVDAASVTLTEPRLSESTVQDLERIVGAKNVSQDREQRMARARGKSSLDLLEWRSGDVISAPDAVLVPGTEDEVLAILEYCSEHEIAVVPFGGGTSVVGGVNPVSGDFDAVVSVDLRRFDAIEDVDPVSGLATLGAGLSGPHAEFLLAEHGLQLGHFPQSFPYATIG</sequence>
<accession>A0A921F4B2</accession>
<dbReference type="AlphaFoldDB" id="A0A921F4B2"/>
<comment type="similarity">
    <text evidence="1">Belongs to the FAD-binding oxidoreductase/transferase type 4 family.</text>
</comment>
<dbReference type="GO" id="GO:0008609">
    <property type="term" value="F:alkylglycerone-phosphate synthase activity"/>
    <property type="evidence" value="ECO:0007669"/>
    <property type="project" value="InterPro"/>
</dbReference>
<evidence type="ECO:0000256" key="2">
    <source>
        <dbReference type="PIRSR" id="PIRSR625650-3"/>
    </source>
</evidence>
<dbReference type="RefSeq" id="WP_303913371.1">
    <property type="nucleotide sequence ID" value="NZ_DYXM01000188.1"/>
</dbReference>
<dbReference type="SUPFAM" id="SSF56176">
    <property type="entry name" value="FAD-binding/transporter-associated domain-like"/>
    <property type="match status" value="1"/>
</dbReference>
<dbReference type="PANTHER" id="PTHR46568">
    <property type="entry name" value="ALKYLDIHYDROXYACETONEPHOSPHATE SYNTHASE, PEROXISOMAL"/>
    <property type="match status" value="1"/>
</dbReference>
<proteinExistence type="inferred from homology"/>
<evidence type="ECO:0000313" key="4">
    <source>
        <dbReference type="EMBL" id="HJE91285.1"/>
    </source>
</evidence>
<dbReference type="InterPro" id="IPR016166">
    <property type="entry name" value="FAD-bd_PCMH"/>
</dbReference>
<protein>
    <submittedName>
        <fullName evidence="4">FAD-binding protein</fullName>
    </submittedName>
</protein>
<feature type="non-terminal residue" evidence="4">
    <location>
        <position position="216"/>
    </location>
</feature>
<dbReference type="InterPro" id="IPR006094">
    <property type="entry name" value="Oxid_FAD_bind_N"/>
</dbReference>
<dbReference type="Gene3D" id="3.30.465.10">
    <property type="match status" value="1"/>
</dbReference>
<feature type="binding site" evidence="2">
    <location>
        <begin position="139"/>
        <end position="145"/>
    </location>
    <ligand>
        <name>FAD</name>
        <dbReference type="ChEBI" id="CHEBI:57692"/>
    </ligand>
</feature>
<evidence type="ECO:0000259" key="3">
    <source>
        <dbReference type="PROSITE" id="PS51387"/>
    </source>
</evidence>
<dbReference type="PANTHER" id="PTHR46568:SF1">
    <property type="entry name" value="ALKYLDIHYDROXYACETONEPHOSPHATE SYNTHASE, PEROXISOMAL"/>
    <property type="match status" value="1"/>
</dbReference>
<dbReference type="EMBL" id="DYXM01000188">
    <property type="protein sequence ID" value="HJE91285.1"/>
    <property type="molecule type" value="Genomic_DNA"/>
</dbReference>
<dbReference type="GO" id="GO:0071949">
    <property type="term" value="F:FAD binding"/>
    <property type="evidence" value="ECO:0007669"/>
    <property type="project" value="InterPro"/>
</dbReference>
<dbReference type="Proteomes" id="UP000776650">
    <property type="component" value="Unassembled WGS sequence"/>
</dbReference>
<dbReference type="InterPro" id="IPR016169">
    <property type="entry name" value="FAD-bd_PCMH_sub2"/>
</dbReference>
<keyword evidence="2" id="KW-0274">FAD</keyword>
<dbReference type="PROSITE" id="PS51387">
    <property type="entry name" value="FAD_PCMH"/>
    <property type="match status" value="1"/>
</dbReference>
<dbReference type="Pfam" id="PF01565">
    <property type="entry name" value="FAD_binding_4"/>
    <property type="match status" value="1"/>
</dbReference>
<keyword evidence="2" id="KW-0285">Flavoprotein</keyword>
<dbReference type="InterPro" id="IPR025650">
    <property type="entry name" value="Alkyl-DHAP_Synthase"/>
</dbReference>
<dbReference type="GO" id="GO:0008610">
    <property type="term" value="P:lipid biosynthetic process"/>
    <property type="evidence" value="ECO:0007669"/>
    <property type="project" value="InterPro"/>
</dbReference>
<dbReference type="InterPro" id="IPR036318">
    <property type="entry name" value="FAD-bd_PCMH-like_sf"/>
</dbReference>
<evidence type="ECO:0000256" key="1">
    <source>
        <dbReference type="ARBA" id="ARBA00008000"/>
    </source>
</evidence>
<name>A0A921F4B2_9ACTN</name>
<reference evidence="4" key="2">
    <citation type="submission" date="2021-09" db="EMBL/GenBank/DDBJ databases">
        <authorList>
            <person name="Gilroy R."/>
        </authorList>
    </citation>
    <scope>NUCLEOTIDE SEQUENCE</scope>
    <source>
        <strain evidence="4">ChiGjej1B1-18357</strain>
    </source>
</reference>
<comment type="cofactor">
    <cofactor evidence="2">
        <name>FAD</name>
        <dbReference type="ChEBI" id="CHEBI:57692"/>
    </cofactor>
</comment>
<gene>
    <name evidence="4" type="ORF">K8V11_09785</name>
</gene>
<feature type="domain" description="FAD-binding PCMH-type" evidence="3">
    <location>
        <begin position="107"/>
        <end position="216"/>
    </location>
</feature>